<dbReference type="CDD" id="cd00044">
    <property type="entry name" value="CysPc"/>
    <property type="match status" value="1"/>
</dbReference>
<accession>A0A1J1HLQ5</accession>
<dbReference type="GO" id="GO:0005737">
    <property type="term" value="C:cytoplasm"/>
    <property type="evidence" value="ECO:0007669"/>
    <property type="project" value="TreeGrafter"/>
</dbReference>
<dbReference type="PROSITE" id="PS50203">
    <property type="entry name" value="CALPAIN_CAT"/>
    <property type="match status" value="2"/>
</dbReference>
<dbReference type="SMART" id="SM00720">
    <property type="entry name" value="calpain_III"/>
    <property type="match status" value="1"/>
</dbReference>
<evidence type="ECO:0000256" key="1">
    <source>
        <dbReference type="ARBA" id="ARBA00007623"/>
    </source>
</evidence>
<evidence type="ECO:0000259" key="3">
    <source>
        <dbReference type="PROSITE" id="PS50203"/>
    </source>
</evidence>
<dbReference type="Pfam" id="PF00648">
    <property type="entry name" value="Peptidase_C2"/>
    <property type="match status" value="2"/>
</dbReference>
<dbReference type="OrthoDB" id="424753at2759"/>
<evidence type="ECO:0000256" key="2">
    <source>
        <dbReference type="PROSITE-ProRule" id="PRU00239"/>
    </source>
</evidence>
<dbReference type="EMBL" id="CVRI01000008">
    <property type="protein sequence ID" value="CRK88474.1"/>
    <property type="molecule type" value="Genomic_DNA"/>
</dbReference>
<dbReference type="InterPro" id="IPR022682">
    <property type="entry name" value="Calpain_domain_III"/>
</dbReference>
<dbReference type="PRINTS" id="PR00704">
    <property type="entry name" value="CALPAIN"/>
</dbReference>
<dbReference type="GO" id="GO:0005509">
    <property type="term" value="F:calcium ion binding"/>
    <property type="evidence" value="ECO:0007669"/>
    <property type="project" value="InterPro"/>
</dbReference>
<dbReference type="SUPFAM" id="SSF54001">
    <property type="entry name" value="Cysteine proteinases"/>
    <property type="match status" value="1"/>
</dbReference>
<name>A0A1J1HLQ5_9DIPT</name>
<gene>
    <name evidence="5" type="primary">putative Calpain-C</name>
    <name evidence="5" type="ORF">CLUMA_CG002218</name>
</gene>
<dbReference type="PANTHER" id="PTHR10183">
    <property type="entry name" value="CALPAIN"/>
    <property type="match status" value="1"/>
</dbReference>
<dbReference type="SMART" id="SM00230">
    <property type="entry name" value="CysPc"/>
    <property type="match status" value="1"/>
</dbReference>
<organism evidence="5 6">
    <name type="scientific">Clunio marinus</name>
    <dbReference type="NCBI Taxonomy" id="568069"/>
    <lineage>
        <taxon>Eukaryota</taxon>
        <taxon>Metazoa</taxon>
        <taxon>Ecdysozoa</taxon>
        <taxon>Arthropoda</taxon>
        <taxon>Hexapoda</taxon>
        <taxon>Insecta</taxon>
        <taxon>Pterygota</taxon>
        <taxon>Neoptera</taxon>
        <taxon>Endopterygota</taxon>
        <taxon>Diptera</taxon>
        <taxon>Nematocera</taxon>
        <taxon>Chironomoidea</taxon>
        <taxon>Chironomidae</taxon>
        <taxon>Clunio</taxon>
    </lineage>
</organism>
<proteinExistence type="inferred from homology"/>
<dbReference type="InterPro" id="IPR022683">
    <property type="entry name" value="Calpain_III"/>
</dbReference>
<dbReference type="STRING" id="568069.A0A1J1HLQ5"/>
<keyword evidence="6" id="KW-1185">Reference proteome</keyword>
<sequence>MTSTYERIKNECKRKGQLWEDPDFPAVQTSVFYHQTPPFTFQWKRPHELNPQPIFVNDANAYFDIAQGKMGDRWLVSCLGILYLSKGLFYRVVPADQTFDQPYYGVFRFRIWWCGEWQEVLVDDRLPTINGKLAFLQSQHSNSFWPGLLEKAYAKLHGSYEALKYGTLLDGLADLTGGITESLQMKLRDPLADSSFGQTSGYNGDWSSYSNQWERVSIQERDRLLGQLDVGEFWMAFVDFITNFTHLECVHLDSDTSRDEPSLADKNRRWLMRLYQGSWKRGVSAGGCRNNPDTFHINPQLQLSLNEREDVIISLNQHSVMEPKVIGFTLYSLNNLQSQANKITECLPKTFFKKHKSLLNSQYTNSRQISQRCSLEAGRYLVMATTFEPAEESAFSVRVLGGSIRLALLETQTMLLLDPFQTIGTGSGSLSGSSYKLNQANDEISSVTSGTAQYEPVFFNLLMITSKTFRHFFLEKKYLNNAIFTFRTINCFDLQELLEACLPNDYIRSCANLDVCRQIICLMDKQNRSRITFNDFKLFMINLKTWQGVFKMHTKEKTGILRAERFRDALCDVGFQLSTDILSILILKYMRRDGTMRLADFVSAILHLTMAFELFKTKDINQDNQIKMGLNEVMDQVGVDLLSETFDEMLSKKRH</sequence>
<comment type="similarity">
    <text evidence="1">Belongs to the peptidase C2 family.</text>
</comment>
<dbReference type="InterPro" id="IPR033883">
    <property type="entry name" value="C2_III"/>
</dbReference>
<dbReference type="SUPFAM" id="SSF47473">
    <property type="entry name" value="EF-hand"/>
    <property type="match status" value="1"/>
</dbReference>
<feature type="domain" description="Calpain catalytic" evidence="3">
    <location>
        <begin position="187"/>
        <end position="253"/>
    </location>
</feature>
<dbReference type="FunFam" id="2.60.120.380:FF:000018">
    <property type="entry name" value="Calpain-c"/>
    <property type="match status" value="1"/>
</dbReference>
<evidence type="ECO:0000259" key="4">
    <source>
        <dbReference type="PROSITE" id="PS50222"/>
    </source>
</evidence>
<dbReference type="AlphaFoldDB" id="A0A1J1HLQ5"/>
<dbReference type="PANTHER" id="PTHR10183:SF394">
    <property type="entry name" value="CALPAIN-C"/>
    <property type="match status" value="1"/>
</dbReference>
<dbReference type="GO" id="GO:0004198">
    <property type="term" value="F:calcium-dependent cysteine-type endopeptidase activity"/>
    <property type="evidence" value="ECO:0007669"/>
    <property type="project" value="InterPro"/>
</dbReference>
<dbReference type="Gene3D" id="2.60.120.380">
    <property type="match status" value="1"/>
</dbReference>
<feature type="domain" description="Calpain catalytic" evidence="3">
    <location>
        <begin position="18"/>
        <end position="186"/>
    </location>
</feature>
<evidence type="ECO:0000313" key="5">
    <source>
        <dbReference type="EMBL" id="CRK88474.1"/>
    </source>
</evidence>
<dbReference type="InterPro" id="IPR011992">
    <property type="entry name" value="EF-hand-dom_pair"/>
</dbReference>
<dbReference type="PROSITE" id="PS50222">
    <property type="entry name" value="EF_HAND_2"/>
    <property type="match status" value="1"/>
</dbReference>
<reference evidence="5 6" key="1">
    <citation type="submission" date="2015-04" db="EMBL/GenBank/DDBJ databases">
        <authorList>
            <person name="Syromyatnikov M.Y."/>
            <person name="Popov V.N."/>
        </authorList>
    </citation>
    <scope>NUCLEOTIDE SEQUENCE [LARGE SCALE GENOMIC DNA]</scope>
</reference>
<dbReference type="Pfam" id="PF01067">
    <property type="entry name" value="Calpain_III"/>
    <property type="match status" value="1"/>
</dbReference>
<dbReference type="GO" id="GO:0006508">
    <property type="term" value="P:proteolysis"/>
    <property type="evidence" value="ECO:0007669"/>
    <property type="project" value="InterPro"/>
</dbReference>
<dbReference type="InterPro" id="IPR038765">
    <property type="entry name" value="Papain-like_cys_pep_sf"/>
</dbReference>
<dbReference type="SUPFAM" id="SSF49758">
    <property type="entry name" value="Calpain large subunit, middle domain (domain III)"/>
    <property type="match status" value="1"/>
</dbReference>
<feature type="domain" description="EF-hand" evidence="4">
    <location>
        <begin position="511"/>
        <end position="546"/>
    </location>
</feature>
<dbReference type="CDD" id="cd00214">
    <property type="entry name" value="Calpain_III"/>
    <property type="match status" value="1"/>
</dbReference>
<dbReference type="InterPro" id="IPR002048">
    <property type="entry name" value="EF_hand_dom"/>
</dbReference>
<dbReference type="Proteomes" id="UP000183832">
    <property type="component" value="Unassembled WGS sequence"/>
</dbReference>
<dbReference type="Gene3D" id="3.90.70.10">
    <property type="entry name" value="Cysteine proteinases"/>
    <property type="match status" value="1"/>
</dbReference>
<dbReference type="InterPro" id="IPR022684">
    <property type="entry name" value="Calpain_cysteine_protease"/>
</dbReference>
<evidence type="ECO:0000313" key="6">
    <source>
        <dbReference type="Proteomes" id="UP000183832"/>
    </source>
</evidence>
<dbReference type="Gene3D" id="1.10.238.10">
    <property type="entry name" value="EF-hand"/>
    <property type="match status" value="1"/>
</dbReference>
<comment type="caution">
    <text evidence="2">Lacks conserved residue(s) required for the propagation of feature annotation.</text>
</comment>
<protein>
    <submittedName>
        <fullName evidence="5">CLUMA_CG002218, isoform A</fullName>
    </submittedName>
</protein>
<dbReference type="InterPro" id="IPR036213">
    <property type="entry name" value="Calpain_III_sf"/>
</dbReference>
<dbReference type="InterPro" id="IPR001300">
    <property type="entry name" value="Peptidase_C2_calpain_cat"/>
</dbReference>